<organism evidence="1 2">
    <name type="scientific">Haloferula luteola</name>
    <dbReference type="NCBI Taxonomy" id="595692"/>
    <lineage>
        <taxon>Bacteria</taxon>
        <taxon>Pseudomonadati</taxon>
        <taxon>Verrucomicrobiota</taxon>
        <taxon>Verrucomicrobiia</taxon>
        <taxon>Verrucomicrobiales</taxon>
        <taxon>Verrucomicrobiaceae</taxon>
        <taxon>Haloferula</taxon>
    </lineage>
</organism>
<accession>A0A840VA09</accession>
<sequence>QSLPELKVMMFVAEVDRTYRASDYADPEWAYRSTHLLSTGVSALINGGAIEQEELEDWLGLSELNWPAYPPVPGVIDLTLGKQKLSRQQDFPEQPPAGWGAWDLPPLEAVRGSFHFHSREVTVPDGGNGEEMSYLKYWGTHATKKVWVLLNRRLTEDLEVPFLKIATKASTLDYQNEGTWYEGAINEATKVTLGDPEVVKLTVRAGENVSETGVVLDPLEANEGTFENERRYDVDLLPVEVKEVWSDQITGVEANGFPDKTGPNEYPYIFMGANTATTFKVKIKLAAEIPAAVRSQILFRWASEGVLEEFLPESGISTFSDGTIVQLSSDFNINVGRERFLVWAFDENKNGQIDGFESEVLIKMQHVRRGATTSIPCKFIPITQSDYEDSKKILLDWASAQLIQIPLRNSARHLIAFCKGTVPIYSGSESTTIKRNESGLSHPIGVAFRPTNVPGISFKATISKDHDLSKKLIRSNALRIWLAGEFNSVADGIKNDIIQERRNGDPAALLSYSITAKEKSLAFGVVDPDLLFCLGKVTFENPTIDFKVDMYGFVSEVKVWGLANDLYDFDREGEEILGYPARKASEVQAGFPSLGVGGKVFKTQIDMGGGNPYDDPNLTPYTFFPY</sequence>
<dbReference type="RefSeq" id="WP_184022411.1">
    <property type="nucleotide sequence ID" value="NZ_JACHFD010000043.1"/>
</dbReference>
<dbReference type="AlphaFoldDB" id="A0A840VA09"/>
<keyword evidence="2" id="KW-1185">Reference proteome</keyword>
<reference evidence="1 2" key="1">
    <citation type="submission" date="2020-08" db="EMBL/GenBank/DDBJ databases">
        <title>Genomic Encyclopedia of Type Strains, Phase IV (KMG-IV): sequencing the most valuable type-strain genomes for metagenomic binning, comparative biology and taxonomic classification.</title>
        <authorList>
            <person name="Goeker M."/>
        </authorList>
    </citation>
    <scope>NUCLEOTIDE SEQUENCE [LARGE SCALE GENOMIC DNA]</scope>
    <source>
        <strain evidence="1 2">YC6886</strain>
    </source>
</reference>
<comment type="caution">
    <text evidence="1">The sequence shown here is derived from an EMBL/GenBank/DDBJ whole genome shotgun (WGS) entry which is preliminary data.</text>
</comment>
<protein>
    <submittedName>
        <fullName evidence="1">Uncharacterized protein</fullName>
    </submittedName>
</protein>
<evidence type="ECO:0000313" key="1">
    <source>
        <dbReference type="EMBL" id="MBB5353916.1"/>
    </source>
</evidence>
<dbReference type="EMBL" id="JACHFD010000043">
    <property type="protein sequence ID" value="MBB5353916.1"/>
    <property type="molecule type" value="Genomic_DNA"/>
</dbReference>
<dbReference type="Proteomes" id="UP000557717">
    <property type="component" value="Unassembled WGS sequence"/>
</dbReference>
<feature type="non-terminal residue" evidence="1">
    <location>
        <position position="1"/>
    </location>
</feature>
<name>A0A840VA09_9BACT</name>
<gene>
    <name evidence="1" type="ORF">HNR46_004181</name>
</gene>
<evidence type="ECO:0000313" key="2">
    <source>
        <dbReference type="Proteomes" id="UP000557717"/>
    </source>
</evidence>
<proteinExistence type="predicted"/>